<evidence type="ECO:0000313" key="7">
    <source>
        <dbReference type="Proteomes" id="UP000799424"/>
    </source>
</evidence>
<dbReference type="EMBL" id="MU006221">
    <property type="protein sequence ID" value="KAF2829519.1"/>
    <property type="molecule type" value="Genomic_DNA"/>
</dbReference>
<protein>
    <submittedName>
        <fullName evidence="6">Aldo/keto reductase</fullName>
    </submittedName>
</protein>
<keyword evidence="2" id="KW-0560">Oxidoreductase</keyword>
<keyword evidence="1" id="KW-0521">NADP</keyword>
<dbReference type="InterPro" id="IPR036812">
    <property type="entry name" value="NAD(P)_OxRdtase_dom_sf"/>
</dbReference>
<evidence type="ECO:0000256" key="3">
    <source>
        <dbReference type="ARBA" id="ARBA00038157"/>
    </source>
</evidence>
<evidence type="ECO:0000256" key="4">
    <source>
        <dbReference type="SAM" id="MobiDB-lite"/>
    </source>
</evidence>
<evidence type="ECO:0000256" key="2">
    <source>
        <dbReference type="ARBA" id="ARBA00023002"/>
    </source>
</evidence>
<dbReference type="InterPro" id="IPR023210">
    <property type="entry name" value="NADP_OxRdtase_dom"/>
</dbReference>
<dbReference type="Proteomes" id="UP000799424">
    <property type="component" value="Unassembled WGS sequence"/>
</dbReference>
<dbReference type="AlphaFoldDB" id="A0A6A7A9Y4"/>
<organism evidence="6 7">
    <name type="scientific">Ophiobolus disseminans</name>
    <dbReference type="NCBI Taxonomy" id="1469910"/>
    <lineage>
        <taxon>Eukaryota</taxon>
        <taxon>Fungi</taxon>
        <taxon>Dikarya</taxon>
        <taxon>Ascomycota</taxon>
        <taxon>Pezizomycotina</taxon>
        <taxon>Dothideomycetes</taxon>
        <taxon>Pleosporomycetidae</taxon>
        <taxon>Pleosporales</taxon>
        <taxon>Pleosporineae</taxon>
        <taxon>Phaeosphaeriaceae</taxon>
        <taxon>Ophiobolus</taxon>
    </lineage>
</organism>
<dbReference type="GO" id="GO:0016491">
    <property type="term" value="F:oxidoreductase activity"/>
    <property type="evidence" value="ECO:0007669"/>
    <property type="project" value="UniProtKB-KW"/>
</dbReference>
<proteinExistence type="inferred from homology"/>
<evidence type="ECO:0000313" key="6">
    <source>
        <dbReference type="EMBL" id="KAF2829519.1"/>
    </source>
</evidence>
<dbReference type="OrthoDB" id="48988at2759"/>
<dbReference type="Pfam" id="PF00248">
    <property type="entry name" value="Aldo_ket_red"/>
    <property type="match status" value="1"/>
</dbReference>
<feature type="compositionally biased region" description="Basic and acidic residues" evidence="4">
    <location>
        <begin position="246"/>
        <end position="257"/>
    </location>
</feature>
<dbReference type="PANTHER" id="PTHR43364:SF7">
    <property type="entry name" value="NADP-DEPENDENT OXIDOREDUCTASE DOMAIN-CONTAINING PROTEIN-RELATED"/>
    <property type="match status" value="1"/>
</dbReference>
<dbReference type="SUPFAM" id="SSF51430">
    <property type="entry name" value="NAD(P)-linked oxidoreductase"/>
    <property type="match status" value="1"/>
</dbReference>
<dbReference type="CDD" id="cd19146">
    <property type="entry name" value="AKR_AKR9A1-2"/>
    <property type="match status" value="1"/>
</dbReference>
<feature type="domain" description="NADP-dependent oxidoreductase" evidence="5">
    <location>
        <begin position="31"/>
        <end position="335"/>
    </location>
</feature>
<keyword evidence="7" id="KW-1185">Reference proteome</keyword>
<dbReference type="Gene3D" id="3.20.20.100">
    <property type="entry name" value="NADP-dependent oxidoreductase domain"/>
    <property type="match status" value="1"/>
</dbReference>
<dbReference type="InterPro" id="IPR050523">
    <property type="entry name" value="AKR_Detox_Biosynth"/>
</dbReference>
<gene>
    <name evidence="6" type="ORF">CC86DRAFT_454108</name>
</gene>
<reference evidence="6" key="1">
    <citation type="journal article" date="2020" name="Stud. Mycol.">
        <title>101 Dothideomycetes genomes: a test case for predicting lifestyles and emergence of pathogens.</title>
        <authorList>
            <person name="Haridas S."/>
            <person name="Albert R."/>
            <person name="Binder M."/>
            <person name="Bloem J."/>
            <person name="Labutti K."/>
            <person name="Salamov A."/>
            <person name="Andreopoulos B."/>
            <person name="Baker S."/>
            <person name="Barry K."/>
            <person name="Bills G."/>
            <person name="Bluhm B."/>
            <person name="Cannon C."/>
            <person name="Castanera R."/>
            <person name="Culley D."/>
            <person name="Daum C."/>
            <person name="Ezra D."/>
            <person name="Gonzalez J."/>
            <person name="Henrissat B."/>
            <person name="Kuo A."/>
            <person name="Liang C."/>
            <person name="Lipzen A."/>
            <person name="Lutzoni F."/>
            <person name="Magnuson J."/>
            <person name="Mondo S."/>
            <person name="Nolan M."/>
            <person name="Ohm R."/>
            <person name="Pangilinan J."/>
            <person name="Park H.-J."/>
            <person name="Ramirez L."/>
            <person name="Alfaro M."/>
            <person name="Sun H."/>
            <person name="Tritt A."/>
            <person name="Yoshinaga Y."/>
            <person name="Zwiers L.-H."/>
            <person name="Turgeon B."/>
            <person name="Goodwin S."/>
            <person name="Spatafora J."/>
            <person name="Crous P."/>
            <person name="Grigoriev I."/>
        </authorList>
    </citation>
    <scope>NUCLEOTIDE SEQUENCE</scope>
    <source>
        <strain evidence="6">CBS 113818</strain>
    </source>
</reference>
<evidence type="ECO:0000259" key="5">
    <source>
        <dbReference type="Pfam" id="PF00248"/>
    </source>
</evidence>
<evidence type="ECO:0000256" key="1">
    <source>
        <dbReference type="ARBA" id="ARBA00022857"/>
    </source>
</evidence>
<comment type="similarity">
    <text evidence="3">Belongs to the aldo/keto reductase family. Aldo/keto reductase 2 subfamily.</text>
</comment>
<feature type="region of interest" description="Disordered" evidence="4">
    <location>
        <begin position="244"/>
        <end position="264"/>
    </location>
</feature>
<accession>A0A6A7A9Y4</accession>
<dbReference type="PANTHER" id="PTHR43364">
    <property type="entry name" value="NADH-SPECIFIC METHYLGLYOXAL REDUCTASE-RELATED"/>
    <property type="match status" value="1"/>
</dbReference>
<name>A0A6A7A9Y4_9PLEO</name>
<sequence length="393" mass="43800">MPSPFGAPPKAKSLLDFQRVLSPTAGIRVSPLCLGTMNFGDAWVELMGKCDKKTTFEILDYFYDQGGNFLDTANNYQNEESETWIGEWLTSRKNRDSMVIATKFTTCFPAQGDNRPRQVANHAGNSTKSLRLSVDASLKKLQVDYIDLLYVHWWDFTTSIPELMQSLNQIVQSGKVLYLGVSDTPAWVVSKANEYARNHGLRPFSVYQGRWSAADRDFEREIIPMARDEGMALCPWGALGGGKFTTEQKRKDQDTGRDPNFAKPSEKDIKVSKKLESVANTKNTNITSIAIAYVRAKYPHVYPIVGGRKIEHLMGNIEALGIELTNEEVDDIDSATDFEIGFPMNFLFEFGGGKAKTTSTSKDIALLKFAGNLETPQVLRGPKPHALEGYGNN</sequence>